<gene>
    <name evidence="1" type="ORF">SAMN02745131_02927</name>
</gene>
<reference evidence="1 2" key="1">
    <citation type="submission" date="2016-11" db="EMBL/GenBank/DDBJ databases">
        <authorList>
            <person name="Jaros S."/>
            <person name="Januszkiewicz K."/>
            <person name="Wedrychowicz H."/>
        </authorList>
    </citation>
    <scope>NUCLEOTIDE SEQUENCE [LARGE SCALE GENOMIC DNA]</scope>
    <source>
        <strain evidence="1 2">DSM 18119</strain>
    </source>
</reference>
<dbReference type="OrthoDB" id="1040791at2"/>
<dbReference type="Proteomes" id="UP000184048">
    <property type="component" value="Unassembled WGS sequence"/>
</dbReference>
<dbReference type="RefSeq" id="WP_072836073.1">
    <property type="nucleotide sequence ID" value="NZ_FQUU01000012.1"/>
</dbReference>
<proteinExistence type="predicted"/>
<organism evidence="1 2">
    <name type="scientific">Flavisolibacter ginsengisoli DSM 18119</name>
    <dbReference type="NCBI Taxonomy" id="1121884"/>
    <lineage>
        <taxon>Bacteria</taxon>
        <taxon>Pseudomonadati</taxon>
        <taxon>Bacteroidota</taxon>
        <taxon>Chitinophagia</taxon>
        <taxon>Chitinophagales</taxon>
        <taxon>Chitinophagaceae</taxon>
        <taxon>Flavisolibacter</taxon>
    </lineage>
</organism>
<dbReference type="STRING" id="1121884.SAMN02745131_02927"/>
<evidence type="ECO:0000313" key="1">
    <source>
        <dbReference type="EMBL" id="SHF53692.1"/>
    </source>
</evidence>
<dbReference type="AlphaFoldDB" id="A0A1M5CH26"/>
<dbReference type="EMBL" id="FQUU01000012">
    <property type="protein sequence ID" value="SHF53692.1"/>
    <property type="molecule type" value="Genomic_DNA"/>
</dbReference>
<sequence>MKKKIFDKDLRQICLDYVKLLLEVKYGCRVEQDGSSMEVWSPKGYKRNLIKVDVENNASPTVGILIARMINGRKVPVITDYHIVKFIGVEGVYSLEEEKLQELLLDNNIPQITSEDGYGIYSIFDKQLLLDNCSFVAA</sequence>
<name>A0A1M5CH26_9BACT</name>
<accession>A0A1M5CH26</accession>
<protein>
    <submittedName>
        <fullName evidence="1">Uncharacterized protein</fullName>
    </submittedName>
</protein>
<evidence type="ECO:0000313" key="2">
    <source>
        <dbReference type="Proteomes" id="UP000184048"/>
    </source>
</evidence>
<keyword evidence="2" id="KW-1185">Reference proteome</keyword>